<evidence type="ECO:0000256" key="4">
    <source>
        <dbReference type="ARBA" id="ARBA00022989"/>
    </source>
</evidence>
<keyword evidence="3 6" id="KW-0812">Transmembrane</keyword>
<feature type="transmembrane region" description="Helical" evidence="6">
    <location>
        <begin position="140"/>
        <end position="167"/>
    </location>
</feature>
<comment type="caution">
    <text evidence="7">The sequence shown here is derived from an EMBL/GenBank/DDBJ whole genome shotgun (WGS) entry which is preliminary data.</text>
</comment>
<feature type="transmembrane region" description="Helical" evidence="6">
    <location>
        <begin position="236"/>
        <end position="256"/>
    </location>
</feature>
<organism evidence="7 8">
    <name type="scientific">Microbacterium resistens</name>
    <dbReference type="NCBI Taxonomy" id="156977"/>
    <lineage>
        <taxon>Bacteria</taxon>
        <taxon>Bacillati</taxon>
        <taxon>Actinomycetota</taxon>
        <taxon>Actinomycetes</taxon>
        <taxon>Micrococcales</taxon>
        <taxon>Microbacteriaceae</taxon>
        <taxon>Microbacterium</taxon>
    </lineage>
</organism>
<feature type="transmembrane region" description="Helical" evidence="6">
    <location>
        <begin position="66"/>
        <end position="89"/>
    </location>
</feature>
<evidence type="ECO:0000256" key="3">
    <source>
        <dbReference type="ARBA" id="ARBA00022692"/>
    </source>
</evidence>
<accession>A0ABU1S9I1</accession>
<feature type="transmembrane region" description="Helical" evidence="6">
    <location>
        <begin position="295"/>
        <end position="319"/>
    </location>
</feature>
<evidence type="ECO:0000256" key="2">
    <source>
        <dbReference type="ARBA" id="ARBA00022475"/>
    </source>
</evidence>
<evidence type="ECO:0000256" key="1">
    <source>
        <dbReference type="ARBA" id="ARBA00004651"/>
    </source>
</evidence>
<comment type="subcellular location">
    <subcellularLocation>
        <location evidence="1">Cell membrane</location>
        <topology evidence="1">Multi-pass membrane protein</topology>
    </subcellularLocation>
</comment>
<evidence type="ECO:0000256" key="6">
    <source>
        <dbReference type="SAM" id="Phobius"/>
    </source>
</evidence>
<evidence type="ECO:0000313" key="7">
    <source>
        <dbReference type="EMBL" id="MDR6866255.1"/>
    </source>
</evidence>
<name>A0ABU1S9I1_9MICO</name>
<keyword evidence="8" id="KW-1185">Reference proteome</keyword>
<dbReference type="EMBL" id="JAVDUM010000003">
    <property type="protein sequence ID" value="MDR6866255.1"/>
    <property type="molecule type" value="Genomic_DNA"/>
</dbReference>
<proteinExistence type="predicted"/>
<dbReference type="Pfam" id="PF03631">
    <property type="entry name" value="Virul_fac_BrkB"/>
    <property type="match status" value="1"/>
</dbReference>
<evidence type="ECO:0000256" key="5">
    <source>
        <dbReference type="ARBA" id="ARBA00023136"/>
    </source>
</evidence>
<keyword evidence="4 6" id="KW-1133">Transmembrane helix</keyword>
<dbReference type="PANTHER" id="PTHR30213:SF1">
    <property type="entry name" value="INNER MEMBRANE PROTEIN YHJD"/>
    <property type="match status" value="1"/>
</dbReference>
<reference evidence="7 8" key="1">
    <citation type="submission" date="2023-07" db="EMBL/GenBank/DDBJ databases">
        <title>Sorghum-associated microbial communities from plants grown in Nebraska, USA.</title>
        <authorList>
            <person name="Schachtman D."/>
        </authorList>
    </citation>
    <scope>NUCLEOTIDE SEQUENCE [LARGE SCALE GENOMIC DNA]</scope>
    <source>
        <strain evidence="7 8">2980</strain>
    </source>
</reference>
<keyword evidence="2" id="KW-1003">Cell membrane</keyword>
<evidence type="ECO:0000313" key="8">
    <source>
        <dbReference type="Proteomes" id="UP001259347"/>
    </source>
</evidence>
<feature type="transmembrane region" description="Helical" evidence="6">
    <location>
        <begin position="268"/>
        <end position="289"/>
    </location>
</feature>
<feature type="transmembrane region" description="Helical" evidence="6">
    <location>
        <begin position="188"/>
        <end position="216"/>
    </location>
</feature>
<keyword evidence="5 6" id="KW-0472">Membrane</keyword>
<dbReference type="Proteomes" id="UP001259347">
    <property type="component" value="Unassembled WGS sequence"/>
</dbReference>
<sequence length="403" mass="43173">MTTRADDPDVSDAPSADADADARALHALPAPLTQWEAPLGRAVQITRRTLAWFPIRVWRHFLQHNGFLLAAGVSYQALFSMFALIYVSFAGAGLWLGGSPDAVQRLIGMINDYIPGLIADDGGLFTTAQVTQITEQSVGVLAATGIAALLAAIWTSIGFITFARRAVRDVLGVPPDRRNYLLLKARDLVAAVVFAVLLVVGSALVSTGTWAIGIVFDLFSWDTASAWYTLSAQLGSIAISFAVFSIAIGVLLRFLVGISIPLRGILPGAMIGGGALTVLQIGAGLLLSHTPSNPLLATFAIFVGLLLWFRLVGVVLLVASSWVAVAAVDDDVPLTPEELRAQEHRIRVETAQERLRAAVSARRNAPWWRRRGVQHEVQEAWDELTALTSGDSAGMGPAPRDVR</sequence>
<dbReference type="InterPro" id="IPR017039">
    <property type="entry name" value="Virul_fac_BrkB"/>
</dbReference>
<gene>
    <name evidence="7" type="ORF">J2Y69_000847</name>
</gene>
<protein>
    <submittedName>
        <fullName evidence="7">Membrane protein</fullName>
    </submittedName>
</protein>
<dbReference type="RefSeq" id="WP_310017895.1">
    <property type="nucleotide sequence ID" value="NZ_JAVDUM010000003.1"/>
</dbReference>
<dbReference type="PANTHER" id="PTHR30213">
    <property type="entry name" value="INNER MEMBRANE PROTEIN YHJD"/>
    <property type="match status" value="1"/>
</dbReference>